<name>A0A165DEI2_9APHY</name>
<accession>A0A165DEI2</accession>
<keyword evidence="2" id="KW-1185">Reference proteome</keyword>
<protein>
    <submittedName>
        <fullName evidence="1">Uncharacterized protein</fullName>
    </submittedName>
</protein>
<dbReference type="InParanoid" id="A0A165DEI2"/>
<gene>
    <name evidence="1" type="ORF">LAESUDRAFT_715290</name>
</gene>
<reference evidence="1 2" key="1">
    <citation type="journal article" date="2016" name="Mol. Biol. Evol.">
        <title>Comparative Genomics of Early-Diverging Mushroom-Forming Fungi Provides Insights into the Origins of Lignocellulose Decay Capabilities.</title>
        <authorList>
            <person name="Nagy L.G."/>
            <person name="Riley R."/>
            <person name="Tritt A."/>
            <person name="Adam C."/>
            <person name="Daum C."/>
            <person name="Floudas D."/>
            <person name="Sun H."/>
            <person name="Yadav J.S."/>
            <person name="Pangilinan J."/>
            <person name="Larsson K.H."/>
            <person name="Matsuura K."/>
            <person name="Barry K."/>
            <person name="Labutti K."/>
            <person name="Kuo R."/>
            <person name="Ohm R.A."/>
            <person name="Bhattacharya S.S."/>
            <person name="Shirouzu T."/>
            <person name="Yoshinaga Y."/>
            <person name="Martin F.M."/>
            <person name="Grigoriev I.V."/>
            <person name="Hibbett D.S."/>
        </authorList>
    </citation>
    <scope>NUCLEOTIDE SEQUENCE [LARGE SCALE GENOMIC DNA]</scope>
    <source>
        <strain evidence="1 2">93-53</strain>
    </source>
</reference>
<evidence type="ECO:0000313" key="1">
    <source>
        <dbReference type="EMBL" id="KZT04709.1"/>
    </source>
</evidence>
<proteinExistence type="predicted"/>
<organism evidence="1 2">
    <name type="scientific">Laetiporus sulphureus 93-53</name>
    <dbReference type="NCBI Taxonomy" id="1314785"/>
    <lineage>
        <taxon>Eukaryota</taxon>
        <taxon>Fungi</taxon>
        <taxon>Dikarya</taxon>
        <taxon>Basidiomycota</taxon>
        <taxon>Agaricomycotina</taxon>
        <taxon>Agaricomycetes</taxon>
        <taxon>Polyporales</taxon>
        <taxon>Laetiporus</taxon>
    </lineage>
</organism>
<sequence length="103" mass="11565">MDSVLCNIMQAADMVLFKLEALDVCLAVIAEVTAADGLSVNQAKAEILSRLWMYIDGNKETLLIHERNITILSRVNDYLRKSLHYIELVLHTLEGMQSGTEET</sequence>
<evidence type="ECO:0000313" key="2">
    <source>
        <dbReference type="Proteomes" id="UP000076871"/>
    </source>
</evidence>
<dbReference type="Proteomes" id="UP000076871">
    <property type="component" value="Unassembled WGS sequence"/>
</dbReference>
<dbReference type="RefSeq" id="XP_040762449.1">
    <property type="nucleotide sequence ID" value="XM_040907133.1"/>
</dbReference>
<dbReference type="EMBL" id="KV427634">
    <property type="protein sequence ID" value="KZT04709.1"/>
    <property type="molecule type" value="Genomic_DNA"/>
</dbReference>
<dbReference type="GeneID" id="63824162"/>
<dbReference type="AlphaFoldDB" id="A0A165DEI2"/>